<keyword evidence="3" id="KW-1185">Reference proteome</keyword>
<sequence length="129" mass="14284">MKLLIILFALAVAQIASAQVKPVPLDKKALPKTIHYDGHIVNAVKYTDNEGDHVVIATETGEVEVKEDGESFAKADVYAYNYVMNGGKPTLAWQMHDFTIICPLTRRLNMCLVLLRLLTSTKTVRPKSG</sequence>
<evidence type="ECO:0000313" key="2">
    <source>
        <dbReference type="EMBL" id="QEC61444.1"/>
    </source>
</evidence>
<dbReference type="OrthoDB" id="8585774at2"/>
<organism evidence="2 3">
    <name type="scientific">Mucilaginibacter ginsenosidivorans</name>
    <dbReference type="NCBI Taxonomy" id="398053"/>
    <lineage>
        <taxon>Bacteria</taxon>
        <taxon>Pseudomonadati</taxon>
        <taxon>Bacteroidota</taxon>
        <taxon>Sphingobacteriia</taxon>
        <taxon>Sphingobacteriales</taxon>
        <taxon>Sphingobacteriaceae</taxon>
        <taxon>Mucilaginibacter</taxon>
    </lineage>
</organism>
<reference evidence="2 3" key="1">
    <citation type="journal article" date="2017" name="Curr. Microbiol.">
        <title>Mucilaginibacter ginsenosidivorans sp. nov., Isolated from Soil of Ginseng Field.</title>
        <authorList>
            <person name="Kim M.M."/>
            <person name="Siddiqi M.Z."/>
            <person name="Im W.T."/>
        </authorList>
    </citation>
    <scope>NUCLEOTIDE SEQUENCE [LARGE SCALE GENOMIC DNA]</scope>
    <source>
        <strain evidence="2 3">Gsoil 3017</strain>
    </source>
</reference>
<keyword evidence="1" id="KW-0732">Signal</keyword>
<evidence type="ECO:0000313" key="3">
    <source>
        <dbReference type="Proteomes" id="UP000321479"/>
    </source>
</evidence>
<gene>
    <name evidence="2" type="ORF">FRZ54_02210</name>
</gene>
<protein>
    <submittedName>
        <fullName evidence="2">Uncharacterized protein</fullName>
    </submittedName>
</protein>
<dbReference type="KEGG" id="mgin:FRZ54_02210"/>
<dbReference type="EMBL" id="CP042436">
    <property type="protein sequence ID" value="QEC61444.1"/>
    <property type="molecule type" value="Genomic_DNA"/>
</dbReference>
<dbReference type="AlphaFoldDB" id="A0A5B8UQY7"/>
<dbReference type="Proteomes" id="UP000321479">
    <property type="component" value="Chromosome"/>
</dbReference>
<name>A0A5B8UQY7_9SPHI</name>
<feature type="chain" id="PRO_5023052668" evidence="1">
    <location>
        <begin position="19"/>
        <end position="129"/>
    </location>
</feature>
<evidence type="ECO:0000256" key="1">
    <source>
        <dbReference type="SAM" id="SignalP"/>
    </source>
</evidence>
<feature type="signal peptide" evidence="1">
    <location>
        <begin position="1"/>
        <end position="18"/>
    </location>
</feature>
<accession>A0A5B8UQY7</accession>
<proteinExistence type="predicted"/>